<dbReference type="Pfam" id="PF02911">
    <property type="entry name" value="Formyl_trans_C"/>
    <property type="match status" value="1"/>
</dbReference>
<dbReference type="InterPro" id="IPR041711">
    <property type="entry name" value="Met-tRNA-FMT_N"/>
</dbReference>
<dbReference type="SUPFAM" id="SSF53328">
    <property type="entry name" value="Formyltransferase"/>
    <property type="match status" value="1"/>
</dbReference>
<dbReference type="InterPro" id="IPR005794">
    <property type="entry name" value="Fmt"/>
</dbReference>
<dbReference type="InterPro" id="IPR044135">
    <property type="entry name" value="Met-tRNA-FMT_C"/>
</dbReference>
<accession>A0A0G1WZD1</accession>
<comment type="caution">
    <text evidence="8">The sequence shown here is derived from an EMBL/GenBank/DDBJ whole genome shotgun (WGS) entry which is preliminary data.</text>
</comment>
<protein>
    <recommendedName>
        <fullName evidence="2 5">Methionyl-tRNA formyltransferase</fullName>
        <ecNumber evidence="2 5">2.1.2.9</ecNumber>
    </recommendedName>
</protein>
<evidence type="ECO:0000259" key="7">
    <source>
        <dbReference type="Pfam" id="PF02911"/>
    </source>
</evidence>
<dbReference type="CDD" id="cd08646">
    <property type="entry name" value="FMT_core_Met-tRNA-FMT_N"/>
    <property type="match status" value="1"/>
</dbReference>
<dbReference type="GO" id="GO:0004479">
    <property type="term" value="F:methionyl-tRNA formyltransferase activity"/>
    <property type="evidence" value="ECO:0007669"/>
    <property type="project" value="UniProtKB-UniRule"/>
</dbReference>
<keyword evidence="4 5" id="KW-0648">Protein biosynthesis</keyword>
<dbReference type="AlphaFoldDB" id="A0A0G1WZD1"/>
<sequence>MNIIFFGSTSDSILVLSRLHQFLSLQFNVLISAVVTQPSRPVGRKQVITPTPVEIWAKTHNIPVISFPHNPSQPQLFADDQVVIDTLQPFKADLLVSASFGQKIPWQTIQATKFGGLNVHPSLLPRWRGADPVPWAIMAGDAQTGVTIVTLSKTFDAGEIIAQKKLPITDKDFSDPLRTKLFELGAVLLMKILPEVSTYHTPGVNRLHTPGKEPYARRLTRDDGFEPWKAIQKAFEDSEEAKRIDRKFRALSPWPGVWSEIKLKSIEPRVQGIEKKRLKILALHLAPKPSTLNPTLILDSVQLEGKNPVSFNQFKKAYLPPLPATIPTRHVSPD</sequence>
<feature type="domain" description="Formyl transferase C-terminal" evidence="7">
    <location>
        <begin position="239"/>
        <end position="304"/>
    </location>
</feature>
<evidence type="ECO:0000313" key="8">
    <source>
        <dbReference type="EMBL" id="KKU87580.1"/>
    </source>
</evidence>
<comment type="function">
    <text evidence="5">Attaches a formyl group to the free amino group of methionyl-tRNA(fMet). The formyl group appears to play a dual role in the initiator identity of N-formylmethionyl-tRNA by promoting its recognition by IF2 and preventing the misappropriation of this tRNA by the elongation apparatus.</text>
</comment>
<dbReference type="EMBL" id="LCOY01000023">
    <property type="protein sequence ID" value="KKU87580.1"/>
    <property type="molecule type" value="Genomic_DNA"/>
</dbReference>
<feature type="binding site" evidence="5">
    <location>
        <begin position="122"/>
        <end position="125"/>
    </location>
    <ligand>
        <name>(6S)-5,6,7,8-tetrahydrofolate</name>
        <dbReference type="ChEBI" id="CHEBI:57453"/>
    </ligand>
</feature>
<dbReference type="InterPro" id="IPR011034">
    <property type="entry name" value="Formyl_transferase-like_C_sf"/>
</dbReference>
<dbReference type="HAMAP" id="MF_00182">
    <property type="entry name" value="Formyl_trans"/>
    <property type="match status" value="1"/>
</dbReference>
<evidence type="ECO:0000256" key="1">
    <source>
        <dbReference type="ARBA" id="ARBA00010699"/>
    </source>
</evidence>
<reference evidence="8 9" key="1">
    <citation type="journal article" date="2015" name="Nature">
        <title>rRNA introns, odd ribosomes, and small enigmatic genomes across a large radiation of phyla.</title>
        <authorList>
            <person name="Brown C.T."/>
            <person name="Hug L.A."/>
            <person name="Thomas B.C."/>
            <person name="Sharon I."/>
            <person name="Castelle C.J."/>
            <person name="Singh A."/>
            <person name="Wilkins M.J."/>
            <person name="Williams K.H."/>
            <person name="Banfield J.F."/>
        </authorList>
    </citation>
    <scope>NUCLEOTIDE SEQUENCE [LARGE SCALE GENOMIC DNA]</scope>
</reference>
<proteinExistence type="inferred from homology"/>
<dbReference type="PATRIC" id="fig|1618445.3.peg.730"/>
<dbReference type="CDD" id="cd08704">
    <property type="entry name" value="Met_tRNA_FMT_C"/>
    <property type="match status" value="1"/>
</dbReference>
<evidence type="ECO:0000259" key="6">
    <source>
        <dbReference type="Pfam" id="PF00551"/>
    </source>
</evidence>
<evidence type="ECO:0000256" key="5">
    <source>
        <dbReference type="HAMAP-Rule" id="MF_00182"/>
    </source>
</evidence>
<dbReference type="PANTHER" id="PTHR11138">
    <property type="entry name" value="METHIONYL-TRNA FORMYLTRANSFERASE"/>
    <property type="match status" value="1"/>
</dbReference>
<organism evidence="8 9">
    <name type="scientific">Candidatus Gottesmanbacteria bacterium GW2011_GWA2_47_9</name>
    <dbReference type="NCBI Taxonomy" id="1618445"/>
    <lineage>
        <taxon>Bacteria</taxon>
        <taxon>Candidatus Gottesmaniibacteriota</taxon>
    </lineage>
</organism>
<dbReference type="EC" id="2.1.2.9" evidence="2 5"/>
<evidence type="ECO:0000256" key="3">
    <source>
        <dbReference type="ARBA" id="ARBA00022679"/>
    </source>
</evidence>
<dbReference type="SUPFAM" id="SSF50486">
    <property type="entry name" value="FMT C-terminal domain-like"/>
    <property type="match status" value="1"/>
</dbReference>
<dbReference type="Gene3D" id="3.40.50.12230">
    <property type="match status" value="1"/>
</dbReference>
<feature type="domain" description="Formyl transferase N-terminal" evidence="6">
    <location>
        <begin position="1"/>
        <end position="190"/>
    </location>
</feature>
<name>A0A0G1WZD1_9BACT</name>
<dbReference type="InterPro" id="IPR036477">
    <property type="entry name" value="Formyl_transf_N_sf"/>
</dbReference>
<gene>
    <name evidence="5" type="primary">fmt</name>
    <name evidence="8" type="ORF">UY16_C0023G0006</name>
</gene>
<evidence type="ECO:0000256" key="2">
    <source>
        <dbReference type="ARBA" id="ARBA00012261"/>
    </source>
</evidence>
<keyword evidence="3 5" id="KW-0808">Transferase</keyword>
<dbReference type="PANTHER" id="PTHR11138:SF5">
    <property type="entry name" value="METHIONYL-TRNA FORMYLTRANSFERASE, MITOCHONDRIAL"/>
    <property type="match status" value="1"/>
</dbReference>
<evidence type="ECO:0000313" key="9">
    <source>
        <dbReference type="Proteomes" id="UP000034739"/>
    </source>
</evidence>
<dbReference type="InterPro" id="IPR002376">
    <property type="entry name" value="Formyl_transf_N"/>
</dbReference>
<dbReference type="Proteomes" id="UP000034739">
    <property type="component" value="Unassembled WGS sequence"/>
</dbReference>
<dbReference type="Pfam" id="PF00551">
    <property type="entry name" value="Formyl_trans_N"/>
    <property type="match status" value="1"/>
</dbReference>
<comment type="catalytic activity">
    <reaction evidence="5">
        <text>L-methionyl-tRNA(fMet) + (6R)-10-formyltetrahydrofolate = N-formyl-L-methionyl-tRNA(fMet) + (6S)-5,6,7,8-tetrahydrofolate + H(+)</text>
        <dbReference type="Rhea" id="RHEA:24380"/>
        <dbReference type="Rhea" id="RHEA-COMP:9952"/>
        <dbReference type="Rhea" id="RHEA-COMP:9953"/>
        <dbReference type="ChEBI" id="CHEBI:15378"/>
        <dbReference type="ChEBI" id="CHEBI:57453"/>
        <dbReference type="ChEBI" id="CHEBI:78530"/>
        <dbReference type="ChEBI" id="CHEBI:78844"/>
        <dbReference type="ChEBI" id="CHEBI:195366"/>
        <dbReference type="EC" id="2.1.2.9"/>
    </reaction>
</comment>
<evidence type="ECO:0000256" key="4">
    <source>
        <dbReference type="ARBA" id="ARBA00022917"/>
    </source>
</evidence>
<dbReference type="InterPro" id="IPR005793">
    <property type="entry name" value="Formyl_trans_C"/>
</dbReference>
<comment type="similarity">
    <text evidence="1 5">Belongs to the Fmt family.</text>
</comment>